<evidence type="ECO:0000256" key="1">
    <source>
        <dbReference type="SAM" id="MobiDB-lite"/>
    </source>
</evidence>
<evidence type="ECO:0000313" key="2">
    <source>
        <dbReference type="Ensembl" id="ENSSRHP00000041313.1"/>
    </source>
</evidence>
<gene>
    <name evidence="2" type="primary">cenatac</name>
</gene>
<dbReference type="Ensembl" id="ENSSRHT00000042490.1">
    <property type="protein sequence ID" value="ENSSRHP00000041313.1"/>
    <property type="gene ID" value="ENSSRHG00000020970.1"/>
</dbReference>
<evidence type="ECO:0000313" key="3">
    <source>
        <dbReference type="Proteomes" id="UP000472270"/>
    </source>
</evidence>
<dbReference type="PANTHER" id="PTHR31198">
    <property type="entry name" value="COILED-COIL DOMAIN-CONTAINING PROTEIN 84"/>
    <property type="match status" value="1"/>
</dbReference>
<accession>A0A673IUA9</accession>
<dbReference type="Pfam" id="PF14968">
    <property type="entry name" value="CCDC84"/>
    <property type="match status" value="1"/>
</dbReference>
<sequence>MGAFYCSVCRKTDFSGKGHIYGKSHQSKLKVILVKFTEKVKEARRTIKNPQVEKYSPHHEEKFWCYCCALEVQKHVTDSNISVLYGGLLEHMSTPEHRKNTHKFWWDNKAEPKLRDKFIITEEETERFKSEVSKALEQFEEKEDVLIKQQAAVIRSQEQHRLEVLQSLSEPDPELVQPAEVDQHSSKHAASSHSRSYEAEAQPGPSHEDFASHSQWNEPELGLTFIGYQKSKRSSRSFRPTAWVQTLTTAHILMPTGCHLLDVCGIVAGAGSLGISSEKRRQKLGERGRGKMMGKQQRSKKTSVMETYEMDAPNILAVWERWCTYWFSHIENYYLKAKTCFNLTPVLNISCFSLCISKTVVMKDLYKK</sequence>
<reference evidence="2" key="1">
    <citation type="submission" date="2025-08" db="UniProtKB">
        <authorList>
            <consortium name="Ensembl"/>
        </authorList>
    </citation>
    <scope>IDENTIFICATION</scope>
</reference>
<name>A0A673IUA9_9TELE</name>
<keyword evidence="3" id="KW-1185">Reference proteome</keyword>
<protein>
    <submittedName>
        <fullName evidence="2">Coiled-coil domain-containing protein 84-like</fullName>
    </submittedName>
</protein>
<proteinExistence type="predicted"/>
<dbReference type="Proteomes" id="UP000472270">
    <property type="component" value="Unassembled WGS sequence"/>
</dbReference>
<dbReference type="AlphaFoldDB" id="A0A673IUA9"/>
<reference evidence="2" key="2">
    <citation type="submission" date="2025-09" db="UniProtKB">
        <authorList>
            <consortium name="Ensembl"/>
        </authorList>
    </citation>
    <scope>IDENTIFICATION</scope>
</reference>
<feature type="region of interest" description="Disordered" evidence="1">
    <location>
        <begin position="176"/>
        <end position="213"/>
    </location>
</feature>
<dbReference type="PANTHER" id="PTHR31198:SF1">
    <property type="entry name" value="CENTROSOMAL AT-AC SPLICING FACTOR"/>
    <property type="match status" value="1"/>
</dbReference>
<dbReference type="InterPro" id="IPR028015">
    <property type="entry name" value="CCDC84-like"/>
</dbReference>
<organism evidence="2 3">
    <name type="scientific">Sinocyclocheilus rhinocerous</name>
    <dbReference type="NCBI Taxonomy" id="307959"/>
    <lineage>
        <taxon>Eukaryota</taxon>
        <taxon>Metazoa</taxon>
        <taxon>Chordata</taxon>
        <taxon>Craniata</taxon>
        <taxon>Vertebrata</taxon>
        <taxon>Euteleostomi</taxon>
        <taxon>Actinopterygii</taxon>
        <taxon>Neopterygii</taxon>
        <taxon>Teleostei</taxon>
        <taxon>Ostariophysi</taxon>
        <taxon>Cypriniformes</taxon>
        <taxon>Cyprinidae</taxon>
        <taxon>Cyprininae</taxon>
        <taxon>Sinocyclocheilus</taxon>
    </lineage>
</organism>